<keyword evidence="2" id="KW-1185">Reference proteome</keyword>
<dbReference type="AlphaFoldDB" id="A0A0F6QXC9"/>
<dbReference type="EMBL" id="CP011311">
    <property type="protein sequence ID" value="AKE39902.1"/>
    <property type="molecule type" value="Genomic_DNA"/>
</dbReference>
<dbReference type="Proteomes" id="UP000033566">
    <property type="component" value="Chromosome"/>
</dbReference>
<accession>A0A0F6QXC9</accession>
<gene>
    <name evidence="1" type="ORF">UL81_09840</name>
</gene>
<dbReference type="Gene3D" id="2.40.128.270">
    <property type="match status" value="1"/>
</dbReference>
<dbReference type="PROSITE" id="PS51257">
    <property type="entry name" value="PROKAR_LIPOPROTEIN"/>
    <property type="match status" value="1"/>
</dbReference>
<dbReference type="STRING" id="161896.UL81_09840"/>
<name>A0A0F6QXC9_9CORY</name>
<dbReference type="PATRIC" id="fig|161896.4.peg.1918"/>
<organism evidence="1 2">
    <name type="scientific">Corynebacterium camporealensis</name>
    <dbReference type="NCBI Taxonomy" id="161896"/>
    <lineage>
        <taxon>Bacteria</taxon>
        <taxon>Bacillati</taxon>
        <taxon>Actinomycetota</taxon>
        <taxon>Actinomycetes</taxon>
        <taxon>Mycobacteriales</taxon>
        <taxon>Corynebacteriaceae</taxon>
        <taxon>Corynebacterium</taxon>
    </lineage>
</organism>
<dbReference type="HOGENOM" id="CLU_122301_0_0_11"/>
<protein>
    <submittedName>
        <fullName evidence="1">Uncharacterized protein</fullName>
    </submittedName>
</protein>
<evidence type="ECO:0000313" key="2">
    <source>
        <dbReference type="Proteomes" id="UP000033566"/>
    </source>
</evidence>
<evidence type="ECO:0000313" key="1">
    <source>
        <dbReference type="EMBL" id="AKE39902.1"/>
    </source>
</evidence>
<sequence length="166" mass="17602">MKIKALVCGAVAASLLSACGSEEPTGPQAPGDERIVGKDWQVVGIYTNPDSPSAIPDSLVEVPHISFGESSAVGTTGCTRFTAEVSFSTGEDSANIRDADVMHLDEITYDEPSESCTGAANWADTSMRHLLREGNDFDISMNPNNQLVLTLDTDEVDSPALRLVSL</sequence>
<proteinExistence type="predicted"/>
<reference evidence="1 2" key="1">
    <citation type="journal article" date="2015" name="Genome Announc.">
        <title>Complete Genome Sequence of Corynebacterium camporealensis DSM 44610, Isolated from the Milk of a Manchega Sheep with Subclinical Mastitis.</title>
        <authorList>
            <person name="Ruckert C."/>
            <person name="Albersmeier A."/>
            <person name="Winkler A."/>
            <person name="Tauch A."/>
        </authorList>
    </citation>
    <scope>NUCLEOTIDE SEQUENCE [LARGE SCALE GENOMIC DNA]</scope>
    <source>
        <strain evidence="1 2">DSM 44610</strain>
    </source>
</reference>
<dbReference type="KEGG" id="ccj:UL81_09840"/>
<dbReference type="RefSeq" id="WP_035104459.1">
    <property type="nucleotide sequence ID" value="NZ_CP011311.1"/>
</dbReference>
<dbReference type="OrthoDB" id="4412202at2"/>
<dbReference type="InterPro" id="IPR038670">
    <property type="entry name" value="HslJ-like_sf"/>
</dbReference>